<evidence type="ECO:0000256" key="3">
    <source>
        <dbReference type="ARBA" id="ARBA00022692"/>
    </source>
</evidence>
<dbReference type="Pfam" id="PF03706">
    <property type="entry name" value="LPG_synthase_TM"/>
    <property type="match status" value="1"/>
</dbReference>
<dbReference type="InterPro" id="IPR022791">
    <property type="entry name" value="L-PG_synthase/AglD"/>
</dbReference>
<sequence length="330" mass="35928">MKRLVVLGGMAGLLLLTALVLYEGWPAIVAAFRRAGWPLLWLVPFHVVPLLFDTQAWLVLLEPINRAGHASYGFLLWVASVREAVARLLPSVGIGGEVVGIRLVRLRLSDSTAIAATIIVEVMVTITVLYVFSGVGLLLIVHLASELGHVWLIAASLLLTLPLPLLAYWMLRRGSVFARLQDLAARLLGKRSQIALRLDAVGLDAQVAHLFDQPRRLLRALGWQFPGYLIGSFETWFALDLLGHPVDITAAVAIEALTQATRHAAFLVPAGLGVQEAAVVLFGYLAGVGGDVALSLALVKRMRETLFGVPALLSWQWVETRQLRARRAGN</sequence>
<keyword evidence="4 6" id="KW-1133">Transmembrane helix</keyword>
<evidence type="ECO:0000256" key="5">
    <source>
        <dbReference type="ARBA" id="ARBA00023136"/>
    </source>
</evidence>
<dbReference type="Proteomes" id="UP001205861">
    <property type="component" value="Unassembled WGS sequence"/>
</dbReference>
<evidence type="ECO:0000313" key="7">
    <source>
        <dbReference type="EMBL" id="MCS0608531.1"/>
    </source>
</evidence>
<evidence type="ECO:0000256" key="2">
    <source>
        <dbReference type="ARBA" id="ARBA00022475"/>
    </source>
</evidence>
<dbReference type="NCBIfam" id="TIGR03476">
    <property type="entry name" value="HpnL"/>
    <property type="match status" value="1"/>
</dbReference>
<evidence type="ECO:0000313" key="8">
    <source>
        <dbReference type="Proteomes" id="UP001205861"/>
    </source>
</evidence>
<organism evidence="7 8">
    <name type="scientific">Massilia solisilvae</name>
    <dbReference type="NCBI Taxonomy" id="1811225"/>
    <lineage>
        <taxon>Bacteria</taxon>
        <taxon>Pseudomonadati</taxon>
        <taxon>Pseudomonadota</taxon>
        <taxon>Betaproteobacteria</taxon>
        <taxon>Burkholderiales</taxon>
        <taxon>Oxalobacteraceae</taxon>
        <taxon>Telluria group</taxon>
        <taxon>Massilia</taxon>
    </lineage>
</organism>
<dbReference type="EMBL" id="JANUGV010000002">
    <property type="protein sequence ID" value="MCS0608531.1"/>
    <property type="molecule type" value="Genomic_DNA"/>
</dbReference>
<evidence type="ECO:0000256" key="1">
    <source>
        <dbReference type="ARBA" id="ARBA00004651"/>
    </source>
</evidence>
<proteinExistence type="predicted"/>
<gene>
    <name evidence="7" type="ORF">NX773_10185</name>
</gene>
<feature type="transmembrane region" description="Helical" evidence="6">
    <location>
        <begin position="112"/>
        <end position="144"/>
    </location>
</feature>
<keyword evidence="8" id="KW-1185">Reference proteome</keyword>
<feature type="transmembrane region" description="Helical" evidence="6">
    <location>
        <begin position="150"/>
        <end position="171"/>
    </location>
</feature>
<accession>A0ABT2BJ43</accession>
<feature type="transmembrane region" description="Helical" evidence="6">
    <location>
        <begin position="41"/>
        <end position="61"/>
    </location>
</feature>
<keyword evidence="3 6" id="KW-0812">Transmembrane</keyword>
<reference evidence="7 8" key="1">
    <citation type="submission" date="2022-08" db="EMBL/GenBank/DDBJ databases">
        <title>Reclassification of Massilia species as members of the genera Telluria, Duganella, Pseudoduganella, Mokoshia gen. nov. and Zemynaea gen. nov. using orthogonal and non-orthogonal genome-based approaches.</title>
        <authorList>
            <person name="Bowman J.P."/>
        </authorList>
    </citation>
    <scope>NUCLEOTIDE SEQUENCE [LARGE SCALE GENOMIC DNA]</scope>
    <source>
        <strain evidence="7 8">JCM 31607</strain>
    </source>
</reference>
<keyword evidence="5 6" id="KW-0472">Membrane</keyword>
<evidence type="ECO:0000256" key="6">
    <source>
        <dbReference type="SAM" id="Phobius"/>
    </source>
</evidence>
<feature type="transmembrane region" description="Helical" evidence="6">
    <location>
        <begin position="277"/>
        <end position="299"/>
    </location>
</feature>
<evidence type="ECO:0000256" key="4">
    <source>
        <dbReference type="ARBA" id="ARBA00022989"/>
    </source>
</evidence>
<dbReference type="RefSeq" id="WP_258856221.1">
    <property type="nucleotide sequence ID" value="NZ_JANUGV010000002.1"/>
</dbReference>
<keyword evidence="2" id="KW-1003">Cell membrane</keyword>
<protein>
    <submittedName>
        <fullName evidence="7">Lysylphosphatidylglycerol synthase domain-containing protein</fullName>
    </submittedName>
</protein>
<name>A0ABT2BJ43_9BURK</name>
<comment type="subcellular location">
    <subcellularLocation>
        <location evidence="1">Cell membrane</location>
        <topology evidence="1">Multi-pass membrane protein</topology>
    </subcellularLocation>
</comment>
<comment type="caution">
    <text evidence="7">The sequence shown here is derived from an EMBL/GenBank/DDBJ whole genome shotgun (WGS) entry which is preliminary data.</text>
</comment>
<feature type="transmembrane region" description="Helical" evidence="6">
    <location>
        <begin position="220"/>
        <end position="239"/>
    </location>
</feature>